<dbReference type="RefSeq" id="WP_012645123.1">
    <property type="nucleotide sequence ID" value="NC_011979.1"/>
</dbReference>
<keyword evidence="1" id="KW-1133">Transmembrane helix</keyword>
<proteinExistence type="predicted"/>
<dbReference type="Proteomes" id="UP000007721">
    <property type="component" value="Chromosome"/>
</dbReference>
<sequence length="172" mass="19009">MTKPEMHDKAGGADILALLHGGKASVRAVAILEATKGLLVVLVGFGLFALIHRDVQAIAEEVVRAVHLNPASHLPRVFLDAMASVNDAKLWVMAASAMAYAIIRFIEAYGLWQQQMWAIWFGILTGCLYLPVEVYELFLSTSLLKILMLALNLLIVFWLALVRWQATHRGSN</sequence>
<keyword evidence="1" id="KW-0812">Transmembrane</keyword>
<dbReference type="EMBL" id="CP001390">
    <property type="protein sequence ID" value="ACM18394.1"/>
    <property type="molecule type" value="Genomic_DNA"/>
</dbReference>
<dbReference type="eggNOG" id="COG3305">
    <property type="taxonomic scope" value="Bacteria"/>
</dbReference>
<evidence type="ECO:0000313" key="3">
    <source>
        <dbReference type="Proteomes" id="UP000007721"/>
    </source>
</evidence>
<feature type="transmembrane region" description="Helical" evidence="1">
    <location>
        <begin position="118"/>
        <end position="138"/>
    </location>
</feature>
<dbReference type="STRING" id="316067.Geob_0017"/>
<keyword evidence="3" id="KW-1185">Reference proteome</keyword>
<dbReference type="InterPro" id="IPR021125">
    <property type="entry name" value="DUF2127"/>
</dbReference>
<reference evidence="2 3" key="1">
    <citation type="submission" date="2009-01" db="EMBL/GenBank/DDBJ databases">
        <title>Complete sequence of Geobacter sp. FRC-32.</title>
        <authorList>
            <consortium name="US DOE Joint Genome Institute"/>
            <person name="Lucas S."/>
            <person name="Copeland A."/>
            <person name="Lapidus A."/>
            <person name="Glavina del Rio T."/>
            <person name="Dalin E."/>
            <person name="Tice H."/>
            <person name="Bruce D."/>
            <person name="Goodwin L."/>
            <person name="Pitluck S."/>
            <person name="Saunders E."/>
            <person name="Brettin T."/>
            <person name="Detter J.C."/>
            <person name="Han C."/>
            <person name="Larimer F."/>
            <person name="Land M."/>
            <person name="Hauser L."/>
            <person name="Kyrpides N."/>
            <person name="Ovchinnikova G."/>
            <person name="Kostka J."/>
            <person name="Richardson P."/>
        </authorList>
    </citation>
    <scope>NUCLEOTIDE SEQUENCE [LARGE SCALE GENOMIC DNA]</scope>
    <source>
        <strain evidence="3">DSM 22248 / JCM 15807 / FRC-32</strain>
    </source>
</reference>
<organism evidence="2 3">
    <name type="scientific">Geotalea daltonii (strain DSM 22248 / JCM 15807 / FRC-32)</name>
    <name type="common">Geobacter daltonii</name>
    <dbReference type="NCBI Taxonomy" id="316067"/>
    <lineage>
        <taxon>Bacteria</taxon>
        <taxon>Pseudomonadati</taxon>
        <taxon>Thermodesulfobacteriota</taxon>
        <taxon>Desulfuromonadia</taxon>
        <taxon>Geobacterales</taxon>
        <taxon>Geobacteraceae</taxon>
        <taxon>Geotalea</taxon>
    </lineage>
</organism>
<gene>
    <name evidence="2" type="ordered locus">Geob_0017</name>
</gene>
<feature type="transmembrane region" description="Helical" evidence="1">
    <location>
        <begin position="144"/>
        <end position="162"/>
    </location>
</feature>
<dbReference type="HOGENOM" id="CLU_113251_2_0_7"/>
<dbReference type="KEGG" id="geo:Geob_0017"/>
<feature type="transmembrane region" description="Helical" evidence="1">
    <location>
        <begin position="28"/>
        <end position="51"/>
    </location>
</feature>
<keyword evidence="1" id="KW-0472">Membrane</keyword>
<name>B9M7T6_GEODF</name>
<evidence type="ECO:0000256" key="1">
    <source>
        <dbReference type="SAM" id="Phobius"/>
    </source>
</evidence>
<evidence type="ECO:0000313" key="2">
    <source>
        <dbReference type="EMBL" id="ACM18394.1"/>
    </source>
</evidence>
<dbReference type="AlphaFoldDB" id="B9M7T6"/>
<dbReference type="Pfam" id="PF09900">
    <property type="entry name" value="DUF2127"/>
    <property type="match status" value="1"/>
</dbReference>
<accession>B9M7T6</accession>
<protein>
    <recommendedName>
        <fullName evidence="4">DUF2127 domain-containing protein</fullName>
    </recommendedName>
</protein>
<evidence type="ECO:0008006" key="4">
    <source>
        <dbReference type="Google" id="ProtNLM"/>
    </source>
</evidence>
<feature type="transmembrane region" description="Helical" evidence="1">
    <location>
        <begin position="88"/>
        <end position="106"/>
    </location>
</feature>